<evidence type="ECO:0000256" key="1">
    <source>
        <dbReference type="ARBA" id="ARBA00002324"/>
    </source>
</evidence>
<evidence type="ECO:0000313" key="13">
    <source>
        <dbReference type="EMBL" id="GIU47248.1"/>
    </source>
</evidence>
<dbReference type="Pfam" id="PF01467">
    <property type="entry name" value="CTP_transf_like"/>
    <property type="match status" value="1"/>
</dbReference>
<dbReference type="Gene3D" id="3.40.50.620">
    <property type="entry name" value="HUPs"/>
    <property type="match status" value="1"/>
</dbReference>
<dbReference type="NCBIfam" id="TIGR00482">
    <property type="entry name" value="nicotinate (nicotinamide) nucleotide adenylyltransferase"/>
    <property type="match status" value="1"/>
</dbReference>
<evidence type="ECO:0000256" key="8">
    <source>
        <dbReference type="ARBA" id="ARBA00022840"/>
    </source>
</evidence>
<evidence type="ECO:0000256" key="2">
    <source>
        <dbReference type="ARBA" id="ARBA00005019"/>
    </source>
</evidence>
<dbReference type="NCBIfam" id="TIGR00125">
    <property type="entry name" value="cyt_tran_rel"/>
    <property type="match status" value="1"/>
</dbReference>
<keyword evidence="5 11" id="KW-0808">Transferase</keyword>
<evidence type="ECO:0000256" key="6">
    <source>
        <dbReference type="ARBA" id="ARBA00022695"/>
    </source>
</evidence>
<evidence type="ECO:0000313" key="14">
    <source>
        <dbReference type="Proteomes" id="UP000761574"/>
    </source>
</evidence>
<keyword evidence="4 11" id="KW-0662">Pyridine nucleotide biosynthesis</keyword>
<keyword evidence="9 11" id="KW-0520">NAD</keyword>
<comment type="catalytic activity">
    <reaction evidence="10 11">
        <text>nicotinate beta-D-ribonucleotide + ATP + H(+) = deamido-NAD(+) + diphosphate</text>
        <dbReference type="Rhea" id="RHEA:22860"/>
        <dbReference type="ChEBI" id="CHEBI:15378"/>
        <dbReference type="ChEBI" id="CHEBI:30616"/>
        <dbReference type="ChEBI" id="CHEBI:33019"/>
        <dbReference type="ChEBI" id="CHEBI:57502"/>
        <dbReference type="ChEBI" id="CHEBI:58437"/>
        <dbReference type="EC" id="2.7.7.18"/>
    </reaction>
</comment>
<dbReference type="RefSeq" id="WP_119978368.1">
    <property type="nucleotide sequence ID" value="NZ_BPFB01000021.1"/>
</dbReference>
<accession>A0ABQ4PIK2</accession>
<dbReference type="CDD" id="cd02165">
    <property type="entry name" value="NMNAT"/>
    <property type="match status" value="1"/>
</dbReference>
<dbReference type="NCBIfam" id="NF000839">
    <property type="entry name" value="PRK00071.1-1"/>
    <property type="match status" value="1"/>
</dbReference>
<dbReference type="PANTHER" id="PTHR39321">
    <property type="entry name" value="NICOTINATE-NUCLEOTIDE ADENYLYLTRANSFERASE-RELATED"/>
    <property type="match status" value="1"/>
</dbReference>
<keyword evidence="7 11" id="KW-0547">Nucleotide-binding</keyword>
<dbReference type="SUPFAM" id="SSF52374">
    <property type="entry name" value="Nucleotidylyl transferase"/>
    <property type="match status" value="1"/>
</dbReference>
<evidence type="ECO:0000256" key="7">
    <source>
        <dbReference type="ARBA" id="ARBA00022741"/>
    </source>
</evidence>
<keyword evidence="14" id="KW-1185">Reference proteome</keyword>
<dbReference type="NCBIfam" id="NF000840">
    <property type="entry name" value="PRK00071.1-3"/>
    <property type="match status" value="1"/>
</dbReference>
<feature type="domain" description="Cytidyltransferase-like" evidence="12">
    <location>
        <begin position="5"/>
        <end position="186"/>
    </location>
</feature>
<dbReference type="PANTHER" id="PTHR39321:SF3">
    <property type="entry name" value="PHOSPHOPANTETHEINE ADENYLYLTRANSFERASE"/>
    <property type="match status" value="1"/>
</dbReference>
<dbReference type="Proteomes" id="UP000761574">
    <property type="component" value="Unassembled WGS sequence"/>
</dbReference>
<dbReference type="EMBL" id="BPFB01000021">
    <property type="protein sequence ID" value="GIU47248.1"/>
    <property type="molecule type" value="Genomic_DNA"/>
</dbReference>
<dbReference type="InterPro" id="IPR004821">
    <property type="entry name" value="Cyt_trans-like"/>
</dbReference>
<comment type="caution">
    <text evidence="13">The sequence shown here is derived from an EMBL/GenBank/DDBJ whole genome shotgun (WGS) entry which is preliminary data.</text>
</comment>
<evidence type="ECO:0000259" key="12">
    <source>
        <dbReference type="Pfam" id="PF01467"/>
    </source>
</evidence>
<comment type="pathway">
    <text evidence="2 11">Cofactor biosynthesis; NAD(+) biosynthesis; deamido-NAD(+) from nicotinate D-ribonucleotide: step 1/1.</text>
</comment>
<evidence type="ECO:0000256" key="10">
    <source>
        <dbReference type="ARBA" id="ARBA00048721"/>
    </source>
</evidence>
<protein>
    <recommendedName>
        <fullName evidence="11">Probable nicotinate-nucleotide adenylyltransferase</fullName>
        <ecNumber evidence="11">2.7.7.18</ecNumber>
    </recommendedName>
    <alternativeName>
        <fullName evidence="11">Deamido-NAD(+) diphosphorylase</fullName>
    </alternativeName>
    <alternativeName>
        <fullName evidence="11">Deamido-NAD(+) pyrophosphorylase</fullName>
    </alternativeName>
    <alternativeName>
        <fullName evidence="11">Nicotinate mononucleotide adenylyltransferase</fullName>
        <shortName evidence="11">NaMN adenylyltransferase</shortName>
    </alternativeName>
</protein>
<keyword evidence="8 11" id="KW-0067">ATP-binding</keyword>
<comment type="similarity">
    <text evidence="3 11">Belongs to the NadD family.</text>
</comment>
<dbReference type="InterPro" id="IPR014729">
    <property type="entry name" value="Rossmann-like_a/b/a_fold"/>
</dbReference>
<comment type="function">
    <text evidence="1 11">Catalyzes the reversible adenylation of nicotinate mononucleotide (NaMN) to nicotinic acid adenine dinucleotide (NaAD).</text>
</comment>
<dbReference type="HAMAP" id="MF_00244">
    <property type="entry name" value="NaMN_adenylyltr"/>
    <property type="match status" value="1"/>
</dbReference>
<evidence type="ECO:0000256" key="5">
    <source>
        <dbReference type="ARBA" id="ARBA00022679"/>
    </source>
</evidence>
<proteinExistence type="inferred from homology"/>
<name>A0ABQ4PIK2_9GAMM</name>
<keyword evidence="6 11" id="KW-0548">Nucleotidyltransferase</keyword>
<sequence>MNIGLLGGTFDPIHYGHITPLLEVQQALGLDQVWLMPNNIPPHKPQPMCSSAHRLQMARLVCQQYPQMQVCDIEIKRSSPSYSVVTLERLRAAHPNDQLLFIMGMDSFINLSSWHQWQQLFELCHLVVCQRPGWQLANDSPMQQLLEQRRGDKTSLAIATERGQYGGLILPVAITEQPYSSTQIRKQLANNTLPADAMPKVVRDYITEHQLYR</sequence>
<reference evidence="13 14" key="1">
    <citation type="submission" date="2021-05" db="EMBL/GenBank/DDBJ databases">
        <title>Molecular characterization for Shewanella algae harboring chromosomal blaOXA-55-like strains isolated from clinical and environment sample.</title>
        <authorList>
            <person name="Ohama Y."/>
            <person name="Aoki K."/>
            <person name="Harada S."/>
            <person name="Moriya K."/>
            <person name="Ishii Y."/>
            <person name="Tateda K."/>
        </authorList>
    </citation>
    <scope>NUCLEOTIDE SEQUENCE [LARGE SCALE GENOMIC DNA]</scope>
    <source>
        <strain evidence="13 14">LMG 23746</strain>
    </source>
</reference>
<dbReference type="InterPro" id="IPR005248">
    <property type="entry name" value="NadD/NMNAT"/>
</dbReference>
<evidence type="ECO:0000256" key="9">
    <source>
        <dbReference type="ARBA" id="ARBA00023027"/>
    </source>
</evidence>
<organism evidence="13 14">
    <name type="scientific">Shewanella algidipiscicola</name>
    <dbReference type="NCBI Taxonomy" id="614070"/>
    <lineage>
        <taxon>Bacteria</taxon>
        <taxon>Pseudomonadati</taxon>
        <taxon>Pseudomonadota</taxon>
        <taxon>Gammaproteobacteria</taxon>
        <taxon>Alteromonadales</taxon>
        <taxon>Shewanellaceae</taxon>
        <taxon>Shewanella</taxon>
    </lineage>
</organism>
<evidence type="ECO:0000256" key="3">
    <source>
        <dbReference type="ARBA" id="ARBA00009014"/>
    </source>
</evidence>
<evidence type="ECO:0000256" key="11">
    <source>
        <dbReference type="HAMAP-Rule" id="MF_00244"/>
    </source>
</evidence>
<evidence type="ECO:0000256" key="4">
    <source>
        <dbReference type="ARBA" id="ARBA00022642"/>
    </source>
</evidence>
<dbReference type="GO" id="GO:0016779">
    <property type="term" value="F:nucleotidyltransferase activity"/>
    <property type="evidence" value="ECO:0007669"/>
    <property type="project" value="UniProtKB-KW"/>
</dbReference>
<gene>
    <name evidence="11 13" type="primary">nadD</name>
    <name evidence="13" type="ORF">TUM4630_20580</name>
</gene>
<dbReference type="EC" id="2.7.7.18" evidence="11"/>